<gene>
    <name evidence="3" type="ORF">Syun_029174</name>
</gene>
<comment type="caution">
    <text evidence="3">The sequence shown here is derived from an EMBL/GenBank/DDBJ whole genome shotgun (WGS) entry which is preliminary data.</text>
</comment>
<sequence length="508" mass="57065">MVHGDMGLQGFRHSPLHLRDTRGMRLGVVDKHEIDVGKCPSNNSRPGKEKIDTSSEQIDDPPHSFFFWVWRELSGCILMLIIERLSSVHCMRDARSSRLSLCRNFRDKFIDYKTILGPFGSGSGSTIDVFAIEEGPRKAETVLLLHGLGSSSYSFRNVVRLLGLNGVRAVAIDLPGCGFSDKYIVEEEEEIDGLGGVFGRIWGVYREIQQKGLFWGFDQLVESGRVPYEEIEIRVSTRRKNWRHLKLGAEEMGRLIGQVIEGLNLSPVHLVLHDSALGMSANWVAENSKLVSSLTVIDSLPNSVSLPLWALEVFGVREVLLGFNLVYGGLLRWCCVKSMEGSEVEANRVLLKGRDGRRAVVGIGRSLNYSFSVEEWAGLEVMKGVPVQVVWSGNWSEEWSKEGERVASAFPQARFVSHSGSRWPQVDAADEITEIITRFVSSLPKSYRPAEEEELPPEHIQKMFDEAENADQHQHQHHLHDHDHHGRYGHVHSPNYMDGYGLGDGWGT</sequence>
<feature type="compositionally biased region" description="Basic and acidic residues" evidence="1">
    <location>
        <begin position="468"/>
        <end position="486"/>
    </location>
</feature>
<evidence type="ECO:0000313" key="4">
    <source>
        <dbReference type="Proteomes" id="UP001420932"/>
    </source>
</evidence>
<accession>A0AAP0E7G6</accession>
<dbReference type="InterPro" id="IPR029058">
    <property type="entry name" value="AB_hydrolase_fold"/>
</dbReference>
<dbReference type="InterPro" id="IPR000073">
    <property type="entry name" value="AB_hydrolase_1"/>
</dbReference>
<dbReference type="Gene3D" id="3.40.50.1820">
    <property type="entry name" value="alpha/beta hydrolase"/>
    <property type="match status" value="1"/>
</dbReference>
<evidence type="ECO:0000313" key="3">
    <source>
        <dbReference type="EMBL" id="KAK9086780.1"/>
    </source>
</evidence>
<dbReference type="AlphaFoldDB" id="A0AAP0E7G6"/>
<organism evidence="3 4">
    <name type="scientific">Stephania yunnanensis</name>
    <dbReference type="NCBI Taxonomy" id="152371"/>
    <lineage>
        <taxon>Eukaryota</taxon>
        <taxon>Viridiplantae</taxon>
        <taxon>Streptophyta</taxon>
        <taxon>Embryophyta</taxon>
        <taxon>Tracheophyta</taxon>
        <taxon>Spermatophyta</taxon>
        <taxon>Magnoliopsida</taxon>
        <taxon>Ranunculales</taxon>
        <taxon>Menispermaceae</taxon>
        <taxon>Menispermoideae</taxon>
        <taxon>Cissampelideae</taxon>
        <taxon>Stephania</taxon>
    </lineage>
</organism>
<dbReference type="PANTHER" id="PTHR43689:SF8">
    <property type="entry name" value="ALPHA_BETA-HYDROLASES SUPERFAMILY PROTEIN"/>
    <property type="match status" value="1"/>
</dbReference>
<keyword evidence="4" id="KW-1185">Reference proteome</keyword>
<dbReference type="Pfam" id="PF00561">
    <property type="entry name" value="Abhydrolase_1"/>
    <property type="match status" value="1"/>
</dbReference>
<feature type="region of interest" description="Disordered" evidence="1">
    <location>
        <begin position="468"/>
        <end position="490"/>
    </location>
</feature>
<dbReference type="PANTHER" id="PTHR43689">
    <property type="entry name" value="HYDROLASE"/>
    <property type="match status" value="1"/>
</dbReference>
<feature type="domain" description="AB hydrolase-1" evidence="2">
    <location>
        <begin position="141"/>
        <end position="310"/>
    </location>
</feature>
<evidence type="ECO:0000259" key="2">
    <source>
        <dbReference type="Pfam" id="PF00561"/>
    </source>
</evidence>
<reference evidence="3 4" key="1">
    <citation type="submission" date="2024-01" db="EMBL/GenBank/DDBJ databases">
        <title>Genome assemblies of Stephania.</title>
        <authorList>
            <person name="Yang L."/>
        </authorList>
    </citation>
    <scope>NUCLEOTIDE SEQUENCE [LARGE SCALE GENOMIC DNA]</scope>
    <source>
        <strain evidence="3">YNDBR</strain>
        <tissue evidence="3">Leaf</tissue>
    </source>
</reference>
<proteinExistence type="predicted"/>
<dbReference type="SUPFAM" id="SSF53474">
    <property type="entry name" value="alpha/beta-Hydrolases"/>
    <property type="match status" value="1"/>
</dbReference>
<feature type="region of interest" description="Disordered" evidence="1">
    <location>
        <begin position="37"/>
        <end position="56"/>
    </location>
</feature>
<evidence type="ECO:0000256" key="1">
    <source>
        <dbReference type="SAM" id="MobiDB-lite"/>
    </source>
</evidence>
<name>A0AAP0E7G6_9MAGN</name>
<dbReference type="Proteomes" id="UP001420932">
    <property type="component" value="Unassembled WGS sequence"/>
</dbReference>
<dbReference type="EMBL" id="JBBNAF010000013">
    <property type="protein sequence ID" value="KAK9086780.1"/>
    <property type="molecule type" value="Genomic_DNA"/>
</dbReference>
<protein>
    <recommendedName>
        <fullName evidence="2">AB hydrolase-1 domain-containing protein</fullName>
    </recommendedName>
</protein>